<dbReference type="STRING" id="1408157.A0A1J7JX87"/>
<accession>A0A1J7JX87</accession>
<dbReference type="InParanoid" id="A0A1J7JX87"/>
<keyword evidence="2" id="KW-0732">Signal</keyword>
<dbReference type="Pfam" id="PF16010">
    <property type="entry name" value="CDH-cyt"/>
    <property type="match status" value="1"/>
</dbReference>
<evidence type="ECO:0000256" key="1">
    <source>
        <dbReference type="SAM" id="MobiDB-lite"/>
    </source>
</evidence>
<dbReference type="Proteomes" id="UP000182658">
    <property type="component" value="Unassembled WGS sequence"/>
</dbReference>
<reference evidence="4 5" key="1">
    <citation type="submission" date="2016-10" db="EMBL/GenBank/DDBJ databases">
        <title>Draft genome sequence of Coniochaeta ligniaria NRRL30616, a lignocellulolytic fungus for bioabatement of inhibitors in plant biomass hydrolysates.</title>
        <authorList>
            <consortium name="DOE Joint Genome Institute"/>
            <person name="Jimenez D.J."/>
            <person name="Hector R.E."/>
            <person name="Riley R."/>
            <person name="Sun H."/>
            <person name="Grigoriev I.V."/>
            <person name="Van Elsas J.D."/>
            <person name="Nichols N.N."/>
        </authorList>
    </citation>
    <scope>NUCLEOTIDE SEQUENCE [LARGE SCALE GENOMIC DNA]</scope>
    <source>
        <strain evidence="4 5">NRRL 30616</strain>
    </source>
</reference>
<dbReference type="OrthoDB" id="413885at2759"/>
<dbReference type="InterPro" id="IPR015920">
    <property type="entry name" value="Cellobiose_DH-like_cyt"/>
</dbReference>
<evidence type="ECO:0000259" key="3">
    <source>
        <dbReference type="Pfam" id="PF16010"/>
    </source>
</evidence>
<dbReference type="SUPFAM" id="SSF49344">
    <property type="entry name" value="CBD9-like"/>
    <property type="match status" value="1"/>
</dbReference>
<proteinExistence type="predicted"/>
<dbReference type="AlphaFoldDB" id="A0A1J7JX87"/>
<dbReference type="Gene3D" id="2.60.40.1210">
    <property type="entry name" value="Cellobiose dehydrogenase, cytochrome domain"/>
    <property type="match status" value="1"/>
</dbReference>
<dbReference type="EMBL" id="KV875093">
    <property type="protein sequence ID" value="OIW34688.1"/>
    <property type="molecule type" value="Genomic_DNA"/>
</dbReference>
<sequence>MAQISKPVRPHRSATTSTIILLTLLSPCMAQTKTTSPFTDQATGIQFQRFFGARTNFGFGIALPQTPNTSFIGQLTFPLVNRAGWGGFSLTGDMEGPLLMAAWADGAGGVVSSFRQAFDEDNDPPEVTGAFSVRPIAEATSANGSFLTYTFLCEGCLGAALGLDAAAATTAEMGWALGSRAVRNPGSSAGALAFHDTGFGDFEADLAAARSAQFDTWAALAGAPLQPAAGARAFDLAAGDGEGDSGDEGGADEGDRDGEESDDDD</sequence>
<feature type="signal peptide" evidence="2">
    <location>
        <begin position="1"/>
        <end position="30"/>
    </location>
</feature>
<organism evidence="4 5">
    <name type="scientific">Coniochaeta ligniaria NRRL 30616</name>
    <dbReference type="NCBI Taxonomy" id="1408157"/>
    <lineage>
        <taxon>Eukaryota</taxon>
        <taxon>Fungi</taxon>
        <taxon>Dikarya</taxon>
        <taxon>Ascomycota</taxon>
        <taxon>Pezizomycotina</taxon>
        <taxon>Sordariomycetes</taxon>
        <taxon>Sordariomycetidae</taxon>
        <taxon>Coniochaetales</taxon>
        <taxon>Coniochaetaceae</taxon>
        <taxon>Coniochaeta</taxon>
    </lineage>
</organism>
<feature type="chain" id="PRO_5012995576" evidence="2">
    <location>
        <begin position="31"/>
        <end position="265"/>
    </location>
</feature>
<feature type="compositionally biased region" description="Acidic residues" evidence="1">
    <location>
        <begin position="241"/>
        <end position="265"/>
    </location>
</feature>
<evidence type="ECO:0000313" key="5">
    <source>
        <dbReference type="Proteomes" id="UP000182658"/>
    </source>
</evidence>
<feature type="domain" description="Cellobiose dehydrogenase-like cytochrome" evidence="3">
    <location>
        <begin position="38"/>
        <end position="215"/>
    </location>
</feature>
<keyword evidence="5" id="KW-1185">Reference proteome</keyword>
<protein>
    <submittedName>
        <fullName evidence="4">CBD9-like protein</fullName>
    </submittedName>
</protein>
<evidence type="ECO:0000256" key="2">
    <source>
        <dbReference type="SAM" id="SignalP"/>
    </source>
</evidence>
<evidence type="ECO:0000313" key="4">
    <source>
        <dbReference type="EMBL" id="OIW34688.1"/>
    </source>
</evidence>
<name>A0A1J7JX87_9PEZI</name>
<dbReference type="PANTHER" id="PTHR47190:SF1">
    <property type="entry name" value="GLUCOSE-METHANOL-CHOLINE OXIDOREDUCTASE N-TERMINAL DOMAIN-CONTAINING PROTEIN"/>
    <property type="match status" value="1"/>
</dbReference>
<dbReference type="CDD" id="cd09630">
    <property type="entry name" value="CDH_like_cytochrome"/>
    <property type="match status" value="1"/>
</dbReference>
<feature type="region of interest" description="Disordered" evidence="1">
    <location>
        <begin position="233"/>
        <end position="265"/>
    </location>
</feature>
<gene>
    <name evidence="4" type="ORF">CONLIGDRAFT_16298</name>
</gene>
<dbReference type="PANTHER" id="PTHR47190">
    <property type="entry name" value="DEHYDROGENASE, PUTATIVE-RELATED"/>
    <property type="match status" value="1"/>
</dbReference>
<dbReference type="InterPro" id="IPR053208">
    <property type="entry name" value="GMC_Oxidoreductase_CD"/>
</dbReference>